<dbReference type="Pfam" id="PF00067">
    <property type="entry name" value="p450"/>
    <property type="match status" value="1"/>
</dbReference>
<dbReference type="PANTHER" id="PTHR24300">
    <property type="entry name" value="CYTOCHROME P450 508A4-RELATED"/>
    <property type="match status" value="1"/>
</dbReference>
<sequence length="114" mass="12803">MYEEIQKTIGSRSVSWKDREDMHYTQGFIHEVLRCGGIAGMTLPHKCTADTVIGGHIIPEGSVVLGNLYSTFYDESVFPDSYSFKPERYLNEEGKFVKPTGKQMLPLALVKEGV</sequence>
<keyword evidence="2" id="KW-0479">Metal-binding</keyword>
<dbReference type="EMBL" id="VXIV02002710">
    <property type="protein sequence ID" value="KAF6023453.1"/>
    <property type="molecule type" value="Genomic_DNA"/>
</dbReference>
<dbReference type="GO" id="GO:0006805">
    <property type="term" value="P:xenobiotic metabolic process"/>
    <property type="evidence" value="ECO:0007669"/>
    <property type="project" value="TreeGrafter"/>
</dbReference>
<reference evidence="4" key="1">
    <citation type="submission" date="2020-06" db="EMBL/GenBank/DDBJ databases">
        <title>Draft genome of Bugula neritina, a colonial animal packing powerful symbionts and potential medicines.</title>
        <authorList>
            <person name="Rayko M."/>
        </authorList>
    </citation>
    <scope>NUCLEOTIDE SEQUENCE [LARGE SCALE GENOMIC DNA]</scope>
    <source>
        <strain evidence="4">Kwan_BN1</strain>
    </source>
</reference>
<gene>
    <name evidence="4" type="ORF">EB796_018231</name>
</gene>
<dbReference type="GO" id="GO:0005737">
    <property type="term" value="C:cytoplasm"/>
    <property type="evidence" value="ECO:0007669"/>
    <property type="project" value="TreeGrafter"/>
</dbReference>
<evidence type="ECO:0000313" key="5">
    <source>
        <dbReference type="Proteomes" id="UP000593567"/>
    </source>
</evidence>
<evidence type="ECO:0000313" key="4">
    <source>
        <dbReference type="EMBL" id="KAF6023453.1"/>
    </source>
</evidence>
<organism evidence="4 5">
    <name type="scientific">Bugula neritina</name>
    <name type="common">Brown bryozoan</name>
    <name type="synonym">Sertularia neritina</name>
    <dbReference type="NCBI Taxonomy" id="10212"/>
    <lineage>
        <taxon>Eukaryota</taxon>
        <taxon>Metazoa</taxon>
        <taxon>Spiralia</taxon>
        <taxon>Lophotrochozoa</taxon>
        <taxon>Bryozoa</taxon>
        <taxon>Gymnolaemata</taxon>
        <taxon>Cheilostomatida</taxon>
        <taxon>Flustrina</taxon>
        <taxon>Buguloidea</taxon>
        <taxon>Bugulidae</taxon>
        <taxon>Bugula</taxon>
    </lineage>
</organism>
<comment type="caution">
    <text evidence="4">The sequence shown here is derived from an EMBL/GenBank/DDBJ whole genome shotgun (WGS) entry which is preliminary data.</text>
</comment>
<evidence type="ECO:0000256" key="1">
    <source>
        <dbReference type="ARBA" id="ARBA00010617"/>
    </source>
</evidence>
<dbReference type="PANTHER" id="PTHR24300:SF375">
    <property type="entry name" value="CYTOCHROME P450 FAMILY"/>
    <property type="match status" value="1"/>
</dbReference>
<evidence type="ECO:0000256" key="2">
    <source>
        <dbReference type="ARBA" id="ARBA00022723"/>
    </source>
</evidence>
<protein>
    <submittedName>
        <fullName evidence="4">CYP2E1</fullName>
    </submittedName>
</protein>
<dbReference type="PRINTS" id="PR00463">
    <property type="entry name" value="EP450I"/>
</dbReference>
<dbReference type="GO" id="GO:0005506">
    <property type="term" value="F:iron ion binding"/>
    <property type="evidence" value="ECO:0007669"/>
    <property type="project" value="InterPro"/>
</dbReference>
<dbReference type="InterPro" id="IPR001128">
    <property type="entry name" value="Cyt_P450"/>
</dbReference>
<dbReference type="OrthoDB" id="6141508at2759"/>
<dbReference type="GO" id="GO:0006082">
    <property type="term" value="P:organic acid metabolic process"/>
    <property type="evidence" value="ECO:0007669"/>
    <property type="project" value="TreeGrafter"/>
</dbReference>
<dbReference type="InterPro" id="IPR050182">
    <property type="entry name" value="Cytochrome_P450_fam2"/>
</dbReference>
<name>A0A7J7JBY5_BUGNE</name>
<dbReference type="GO" id="GO:0020037">
    <property type="term" value="F:heme binding"/>
    <property type="evidence" value="ECO:0007669"/>
    <property type="project" value="InterPro"/>
</dbReference>
<dbReference type="InterPro" id="IPR036396">
    <property type="entry name" value="Cyt_P450_sf"/>
</dbReference>
<dbReference type="GO" id="GO:0016712">
    <property type="term" value="F:oxidoreductase activity, acting on paired donors, with incorporation or reduction of molecular oxygen, reduced flavin or flavoprotein as one donor, and incorporation of one atom of oxygen"/>
    <property type="evidence" value="ECO:0007669"/>
    <property type="project" value="TreeGrafter"/>
</dbReference>
<keyword evidence="5" id="KW-1185">Reference proteome</keyword>
<comment type="similarity">
    <text evidence="1">Belongs to the cytochrome P450 family.</text>
</comment>
<dbReference type="AlphaFoldDB" id="A0A7J7JBY5"/>
<proteinExistence type="inferred from homology"/>
<dbReference type="SUPFAM" id="SSF48264">
    <property type="entry name" value="Cytochrome P450"/>
    <property type="match status" value="1"/>
</dbReference>
<dbReference type="Proteomes" id="UP000593567">
    <property type="component" value="Unassembled WGS sequence"/>
</dbReference>
<dbReference type="Gene3D" id="1.10.630.10">
    <property type="entry name" value="Cytochrome P450"/>
    <property type="match status" value="1"/>
</dbReference>
<keyword evidence="3" id="KW-0408">Iron</keyword>
<accession>A0A7J7JBY5</accession>
<dbReference type="InterPro" id="IPR002401">
    <property type="entry name" value="Cyt_P450_E_grp-I"/>
</dbReference>
<evidence type="ECO:0000256" key="3">
    <source>
        <dbReference type="ARBA" id="ARBA00023004"/>
    </source>
</evidence>